<reference evidence="2 3" key="1">
    <citation type="journal article" date="2024" name="BMC Genomics">
        <title>Genome assembly of redclaw crayfish (Cherax quadricarinatus) provides insights into its immune adaptation and hypoxia tolerance.</title>
        <authorList>
            <person name="Liu Z."/>
            <person name="Zheng J."/>
            <person name="Li H."/>
            <person name="Fang K."/>
            <person name="Wang S."/>
            <person name="He J."/>
            <person name="Zhou D."/>
            <person name="Weng S."/>
            <person name="Chi M."/>
            <person name="Gu Z."/>
            <person name="He J."/>
            <person name="Li F."/>
            <person name="Wang M."/>
        </authorList>
    </citation>
    <scope>NUCLEOTIDE SEQUENCE [LARGE SCALE GENOMIC DNA]</scope>
    <source>
        <strain evidence="2">ZL_2023a</strain>
    </source>
</reference>
<organism evidence="2 3">
    <name type="scientific">Cherax quadricarinatus</name>
    <name type="common">Australian red claw crayfish</name>
    <dbReference type="NCBI Taxonomy" id="27406"/>
    <lineage>
        <taxon>Eukaryota</taxon>
        <taxon>Metazoa</taxon>
        <taxon>Ecdysozoa</taxon>
        <taxon>Arthropoda</taxon>
        <taxon>Crustacea</taxon>
        <taxon>Multicrustacea</taxon>
        <taxon>Malacostraca</taxon>
        <taxon>Eumalacostraca</taxon>
        <taxon>Eucarida</taxon>
        <taxon>Decapoda</taxon>
        <taxon>Pleocyemata</taxon>
        <taxon>Astacidea</taxon>
        <taxon>Parastacoidea</taxon>
        <taxon>Parastacidae</taxon>
        <taxon>Cherax</taxon>
    </lineage>
</organism>
<feature type="non-terminal residue" evidence="2">
    <location>
        <position position="1"/>
    </location>
</feature>
<dbReference type="Proteomes" id="UP001445076">
    <property type="component" value="Unassembled WGS sequence"/>
</dbReference>
<evidence type="ECO:0000313" key="2">
    <source>
        <dbReference type="EMBL" id="KAK8743404.1"/>
    </source>
</evidence>
<dbReference type="EMBL" id="JARKIK010000025">
    <property type="protein sequence ID" value="KAK8743404.1"/>
    <property type="molecule type" value="Genomic_DNA"/>
</dbReference>
<evidence type="ECO:0000256" key="1">
    <source>
        <dbReference type="SAM" id="MobiDB-lite"/>
    </source>
</evidence>
<sequence>DLTSQSFDKEYVRRVSSAGSINHMTLLEHDHCSKDSNDSSMEETDMCLCAPETTGFSMGGSELILNSDGGNTVISSQVSLATLHSRPILKRETSTGNTQHKHSPKRRPMLKSFSQDIGASSCMQSKGNSMQALLEYEA</sequence>
<keyword evidence="3" id="KW-1185">Reference proteome</keyword>
<comment type="caution">
    <text evidence="2">The sequence shown here is derived from an EMBL/GenBank/DDBJ whole genome shotgun (WGS) entry which is preliminary data.</text>
</comment>
<dbReference type="AlphaFoldDB" id="A0AAW0XUN9"/>
<gene>
    <name evidence="2" type="ORF">OTU49_001426</name>
</gene>
<name>A0AAW0XUN9_CHEQU</name>
<evidence type="ECO:0000313" key="3">
    <source>
        <dbReference type="Proteomes" id="UP001445076"/>
    </source>
</evidence>
<feature type="compositionally biased region" description="Basic residues" evidence="1">
    <location>
        <begin position="99"/>
        <end position="109"/>
    </location>
</feature>
<protein>
    <submittedName>
        <fullName evidence="2">Uncharacterized protein</fullName>
    </submittedName>
</protein>
<proteinExistence type="predicted"/>
<accession>A0AAW0XUN9</accession>
<feature type="region of interest" description="Disordered" evidence="1">
    <location>
        <begin position="86"/>
        <end position="110"/>
    </location>
</feature>